<proteinExistence type="predicted"/>
<reference evidence="1 2" key="1">
    <citation type="submission" date="2015-03" db="EMBL/GenBank/DDBJ databases">
        <title>Comparative genomics of Pseudomonas insights into diversity of traits involved in vanlence and defense.</title>
        <authorList>
            <person name="Qin Y."/>
        </authorList>
    </citation>
    <scope>NUCLEOTIDE SEQUENCE [LARGE SCALE GENOMIC DNA]</scope>
    <source>
        <strain evidence="1 2">C3</strain>
    </source>
</reference>
<dbReference type="EMBL" id="LACD01000041">
    <property type="protein sequence ID" value="KJZ34837.1"/>
    <property type="molecule type" value="Genomic_DNA"/>
</dbReference>
<dbReference type="AlphaFoldDB" id="A0A0F4SUN4"/>
<dbReference type="Proteomes" id="UP000033500">
    <property type="component" value="Unassembled WGS sequence"/>
</dbReference>
<accession>A0A0F4SUN4</accession>
<evidence type="ECO:0000313" key="2">
    <source>
        <dbReference type="Proteomes" id="UP000033500"/>
    </source>
</evidence>
<gene>
    <name evidence="1" type="ORF">VC34_28150</name>
</gene>
<dbReference type="RefSeq" id="WP_046049511.1">
    <property type="nucleotide sequence ID" value="NZ_LACD01000041.1"/>
</dbReference>
<dbReference type="PATRIC" id="fig|294.131.peg.4978"/>
<evidence type="ECO:0000313" key="1">
    <source>
        <dbReference type="EMBL" id="KJZ34837.1"/>
    </source>
</evidence>
<organism evidence="1 2">
    <name type="scientific">Pseudomonas fluorescens</name>
    <dbReference type="NCBI Taxonomy" id="294"/>
    <lineage>
        <taxon>Bacteria</taxon>
        <taxon>Pseudomonadati</taxon>
        <taxon>Pseudomonadota</taxon>
        <taxon>Gammaproteobacteria</taxon>
        <taxon>Pseudomonadales</taxon>
        <taxon>Pseudomonadaceae</taxon>
        <taxon>Pseudomonas</taxon>
    </lineage>
</organism>
<comment type="caution">
    <text evidence="1">The sequence shown here is derived from an EMBL/GenBank/DDBJ whole genome shotgun (WGS) entry which is preliminary data.</text>
</comment>
<protein>
    <submittedName>
        <fullName evidence="1">Uncharacterized protein</fullName>
    </submittedName>
</protein>
<sequence length="127" mass="13706">MSAKLVVGKISVKFFRNGNPVGTDFNSENVQMSLDAFAASETNRKVGIGYGQKYPDGVHTLSVSPQGPARLDYIANGPAAFATGIITLTVSKDQDRQDGEIDVTILDDLGRPVNMKGTYEAEYSFNK</sequence>
<name>A0A0F4SUN4_PSEFL</name>